<dbReference type="CDD" id="cd17370">
    <property type="entry name" value="MFS_MJ1317_like"/>
    <property type="match status" value="1"/>
</dbReference>
<proteinExistence type="predicted"/>
<keyword evidence="4 6" id="KW-0472">Membrane</keyword>
<dbReference type="Gene3D" id="1.20.1250.20">
    <property type="entry name" value="MFS general substrate transporter like domains"/>
    <property type="match status" value="2"/>
</dbReference>
<feature type="transmembrane region" description="Helical" evidence="6">
    <location>
        <begin position="81"/>
        <end position="105"/>
    </location>
</feature>
<feature type="domain" description="Major facilitator superfamily (MFS) profile" evidence="7">
    <location>
        <begin position="12"/>
        <end position="408"/>
    </location>
</feature>
<dbReference type="GO" id="GO:0022857">
    <property type="term" value="F:transmembrane transporter activity"/>
    <property type="evidence" value="ECO:0007669"/>
    <property type="project" value="InterPro"/>
</dbReference>
<evidence type="ECO:0000256" key="4">
    <source>
        <dbReference type="ARBA" id="ARBA00023136"/>
    </source>
</evidence>
<feature type="transmembrane region" description="Helical" evidence="6">
    <location>
        <begin position="233"/>
        <end position="254"/>
    </location>
</feature>
<gene>
    <name evidence="8" type="ORF">FB555_000328</name>
</gene>
<feature type="transmembrane region" description="Helical" evidence="6">
    <location>
        <begin position="266"/>
        <end position="286"/>
    </location>
</feature>
<evidence type="ECO:0000259" key="7">
    <source>
        <dbReference type="PROSITE" id="PS50850"/>
    </source>
</evidence>
<dbReference type="EMBL" id="JACGWU010000001">
    <property type="protein sequence ID" value="MBA8828257.1"/>
    <property type="molecule type" value="Genomic_DNA"/>
</dbReference>
<dbReference type="Proteomes" id="UP000524237">
    <property type="component" value="Unassembled WGS sequence"/>
</dbReference>
<keyword evidence="9" id="KW-1185">Reference proteome</keyword>
<dbReference type="InterPro" id="IPR011701">
    <property type="entry name" value="MFS"/>
</dbReference>
<organism evidence="8 9">
    <name type="scientific">Alpinimonas psychrophila</name>
    <dbReference type="NCBI Taxonomy" id="748908"/>
    <lineage>
        <taxon>Bacteria</taxon>
        <taxon>Bacillati</taxon>
        <taxon>Actinomycetota</taxon>
        <taxon>Actinomycetes</taxon>
        <taxon>Micrococcales</taxon>
        <taxon>Microbacteriaceae</taxon>
        <taxon>Alpinimonas</taxon>
    </lineage>
</organism>
<reference evidence="8 9" key="1">
    <citation type="submission" date="2020-07" db="EMBL/GenBank/DDBJ databases">
        <title>Sequencing the genomes of 1000 actinobacteria strains.</title>
        <authorList>
            <person name="Klenk H.-P."/>
        </authorList>
    </citation>
    <scope>NUCLEOTIDE SEQUENCE [LARGE SCALE GENOMIC DNA]</scope>
    <source>
        <strain evidence="8 9">DSM 23737</strain>
    </source>
</reference>
<evidence type="ECO:0000313" key="9">
    <source>
        <dbReference type="Proteomes" id="UP000524237"/>
    </source>
</evidence>
<evidence type="ECO:0000313" key="8">
    <source>
        <dbReference type="EMBL" id="MBA8828257.1"/>
    </source>
</evidence>
<feature type="region of interest" description="Disordered" evidence="5">
    <location>
        <begin position="195"/>
        <end position="215"/>
    </location>
</feature>
<protein>
    <submittedName>
        <fullName evidence="8">MFS family permease</fullName>
    </submittedName>
</protein>
<dbReference type="RefSeq" id="WP_182483697.1">
    <property type="nucleotide sequence ID" value="NZ_JACGWU010000001.1"/>
</dbReference>
<dbReference type="PANTHER" id="PTHR23518">
    <property type="entry name" value="C-METHYLTRANSFERASE"/>
    <property type="match status" value="1"/>
</dbReference>
<feature type="transmembrane region" description="Helical" evidence="6">
    <location>
        <begin position="383"/>
        <end position="403"/>
    </location>
</feature>
<feature type="transmembrane region" description="Helical" evidence="6">
    <location>
        <begin position="293"/>
        <end position="311"/>
    </location>
</feature>
<name>A0A7W3PNB0_9MICO</name>
<dbReference type="GO" id="GO:0005886">
    <property type="term" value="C:plasma membrane"/>
    <property type="evidence" value="ECO:0007669"/>
    <property type="project" value="UniProtKB-SubCell"/>
</dbReference>
<dbReference type="InterPro" id="IPR036259">
    <property type="entry name" value="MFS_trans_sf"/>
</dbReference>
<dbReference type="InterPro" id="IPR020846">
    <property type="entry name" value="MFS_dom"/>
</dbReference>
<sequence length="412" mass="43693">MSLKRPRWLSRNVWTLSWVSFLQDAASEMLYPIMPIFLYSVLGAPAAVVGIIEGLAEGTAATTKLFSDQINRFLPRKVAVFLGYTGAAVGKVIIALSFSWPVVLLGRVTDRFGKGLRSAPRDTILFLGTQRSERGRVLGFHRTADTLGAVVGPALALLLLSLFDQNLRIILWIAVIPAVISPILVLLVKDSEKRPPRATPATITPPPTTKFSSATVPATASPSARLPAPLARLITVLSVFSLANFPDALILLHLSLQGFSVTSVVGAYLIFNISYALLSFPAGALADRFPPQFVYALGLACFAIAYGGLALTSDPAVAIALVIVYGGFAAVNDTVGKSWASKLAPEHQQLQAQARLQGFAGFAILLASIWAGLLWEMGPGDGIIPLGISSAVAVVAGIYIAVFTPRMKAGDT</sequence>
<evidence type="ECO:0000256" key="2">
    <source>
        <dbReference type="ARBA" id="ARBA00022692"/>
    </source>
</evidence>
<dbReference type="PROSITE" id="PS50850">
    <property type="entry name" value="MFS"/>
    <property type="match status" value="1"/>
</dbReference>
<dbReference type="AlphaFoldDB" id="A0A7W3PNB0"/>
<evidence type="ECO:0000256" key="6">
    <source>
        <dbReference type="SAM" id="Phobius"/>
    </source>
</evidence>
<keyword evidence="3 6" id="KW-1133">Transmembrane helix</keyword>
<dbReference type="SUPFAM" id="SSF103473">
    <property type="entry name" value="MFS general substrate transporter"/>
    <property type="match status" value="1"/>
</dbReference>
<dbReference type="Pfam" id="PF07690">
    <property type="entry name" value="MFS_1"/>
    <property type="match status" value="1"/>
</dbReference>
<feature type="transmembrane region" description="Helical" evidence="6">
    <location>
        <begin position="36"/>
        <end position="56"/>
    </location>
</feature>
<accession>A0A7W3PNB0</accession>
<evidence type="ECO:0000256" key="3">
    <source>
        <dbReference type="ARBA" id="ARBA00022989"/>
    </source>
</evidence>
<comment type="caution">
    <text evidence="8">The sequence shown here is derived from an EMBL/GenBank/DDBJ whole genome shotgun (WGS) entry which is preliminary data.</text>
</comment>
<comment type="subcellular location">
    <subcellularLocation>
        <location evidence="1">Cell membrane</location>
        <topology evidence="1">Multi-pass membrane protein</topology>
    </subcellularLocation>
</comment>
<feature type="transmembrane region" description="Helical" evidence="6">
    <location>
        <begin position="356"/>
        <end position="377"/>
    </location>
</feature>
<feature type="transmembrane region" description="Helical" evidence="6">
    <location>
        <begin position="169"/>
        <end position="188"/>
    </location>
</feature>
<keyword evidence="2 6" id="KW-0812">Transmembrane</keyword>
<feature type="transmembrane region" description="Helical" evidence="6">
    <location>
        <begin position="317"/>
        <end position="335"/>
    </location>
</feature>
<evidence type="ECO:0000256" key="5">
    <source>
        <dbReference type="SAM" id="MobiDB-lite"/>
    </source>
</evidence>
<dbReference type="PANTHER" id="PTHR23518:SF2">
    <property type="entry name" value="MAJOR FACILITATOR SUPERFAMILY TRANSPORTER"/>
    <property type="match status" value="1"/>
</dbReference>
<evidence type="ECO:0000256" key="1">
    <source>
        <dbReference type="ARBA" id="ARBA00004651"/>
    </source>
</evidence>